<dbReference type="Gene3D" id="1.10.225.10">
    <property type="entry name" value="Saposin-like"/>
    <property type="match status" value="1"/>
</dbReference>
<organism evidence="4 5">
    <name type="scientific">Crenichthys baileyi</name>
    <name type="common">White River springfish</name>
    <dbReference type="NCBI Taxonomy" id="28760"/>
    <lineage>
        <taxon>Eukaryota</taxon>
        <taxon>Metazoa</taxon>
        <taxon>Chordata</taxon>
        <taxon>Craniata</taxon>
        <taxon>Vertebrata</taxon>
        <taxon>Euteleostomi</taxon>
        <taxon>Actinopterygii</taxon>
        <taxon>Neopterygii</taxon>
        <taxon>Teleostei</taxon>
        <taxon>Neoteleostei</taxon>
        <taxon>Acanthomorphata</taxon>
        <taxon>Ovalentaria</taxon>
        <taxon>Atherinomorphae</taxon>
        <taxon>Cyprinodontiformes</taxon>
        <taxon>Goodeidae</taxon>
        <taxon>Crenichthys</taxon>
    </lineage>
</organism>
<feature type="chain" id="PRO_5043676166" description="Saposin B-type domain-containing protein" evidence="2">
    <location>
        <begin position="23"/>
        <end position="146"/>
    </location>
</feature>
<comment type="caution">
    <text evidence="4">The sequence shown here is derived from an EMBL/GenBank/DDBJ whole genome shotgun (WGS) entry which is preliminary data.</text>
</comment>
<accession>A0AAV9R1K7</accession>
<dbReference type="SMART" id="SM00741">
    <property type="entry name" value="SapB"/>
    <property type="match status" value="1"/>
</dbReference>
<dbReference type="InterPro" id="IPR007856">
    <property type="entry name" value="SapB_1"/>
</dbReference>
<dbReference type="Pfam" id="PF05184">
    <property type="entry name" value="SapB_1"/>
    <property type="match status" value="1"/>
</dbReference>
<dbReference type="InterPro" id="IPR038847">
    <property type="entry name" value="Granulysin-like"/>
</dbReference>
<dbReference type="PROSITE" id="PS51257">
    <property type="entry name" value="PROKAR_LIPOPROTEIN"/>
    <property type="match status" value="1"/>
</dbReference>
<dbReference type="EMBL" id="JAHHUM010002435">
    <property type="protein sequence ID" value="KAK5603554.1"/>
    <property type="molecule type" value="Genomic_DNA"/>
</dbReference>
<dbReference type="SUPFAM" id="SSF47862">
    <property type="entry name" value="Saposin"/>
    <property type="match status" value="1"/>
</dbReference>
<dbReference type="InterPro" id="IPR008139">
    <property type="entry name" value="SaposinB_dom"/>
</dbReference>
<keyword evidence="2" id="KW-0732">Signal</keyword>
<evidence type="ECO:0000259" key="3">
    <source>
        <dbReference type="PROSITE" id="PS50015"/>
    </source>
</evidence>
<reference evidence="4 5" key="1">
    <citation type="submission" date="2021-06" db="EMBL/GenBank/DDBJ databases">
        <authorList>
            <person name="Palmer J.M."/>
        </authorList>
    </citation>
    <scope>NUCLEOTIDE SEQUENCE [LARGE SCALE GENOMIC DNA]</scope>
    <source>
        <strain evidence="4 5">MEX-2019</strain>
        <tissue evidence="4">Muscle</tissue>
    </source>
</reference>
<dbReference type="PROSITE" id="PS50015">
    <property type="entry name" value="SAP_B"/>
    <property type="match status" value="1"/>
</dbReference>
<dbReference type="InterPro" id="IPR011001">
    <property type="entry name" value="Saposin-like"/>
</dbReference>
<dbReference type="GO" id="GO:0006629">
    <property type="term" value="P:lipid metabolic process"/>
    <property type="evidence" value="ECO:0007669"/>
    <property type="project" value="InterPro"/>
</dbReference>
<evidence type="ECO:0000313" key="5">
    <source>
        <dbReference type="Proteomes" id="UP001311232"/>
    </source>
</evidence>
<keyword evidence="1" id="KW-1015">Disulfide bond</keyword>
<feature type="signal peptide" evidence="2">
    <location>
        <begin position="1"/>
        <end position="22"/>
    </location>
</feature>
<name>A0AAV9R1K7_9TELE</name>
<protein>
    <recommendedName>
        <fullName evidence="3">Saposin B-type domain-containing protein</fullName>
    </recommendedName>
</protein>
<proteinExistence type="predicted"/>
<evidence type="ECO:0000313" key="4">
    <source>
        <dbReference type="EMBL" id="KAK5603554.1"/>
    </source>
</evidence>
<dbReference type="GO" id="GO:0042742">
    <property type="term" value="P:defense response to bacterium"/>
    <property type="evidence" value="ECO:0007669"/>
    <property type="project" value="InterPro"/>
</dbReference>
<dbReference type="Proteomes" id="UP001311232">
    <property type="component" value="Unassembled WGS sequence"/>
</dbReference>
<dbReference type="AlphaFoldDB" id="A0AAV9R1K7"/>
<feature type="domain" description="Saposin B-type" evidence="3">
    <location>
        <begin position="44"/>
        <end position="124"/>
    </location>
</feature>
<gene>
    <name evidence="4" type="ORF">CRENBAI_004882</name>
</gene>
<sequence length="146" mass="16351">MKSCSFLLLCILLACSVWTLQGRSLRVTIDDDELGEPFVEAQGLPGICWGCQWALNKVKKMIGSNTTAEAIQSKLKVVCNELGLLKSKCHKFVNKYLGVLIEELTTTDDVRTICVNTRACKPKEQLDLIFYPNKEESRRIVNSEGP</sequence>
<dbReference type="PANTHER" id="PTHR15541">
    <property type="entry name" value="GRANULYSIN RELATED"/>
    <property type="match status" value="1"/>
</dbReference>
<evidence type="ECO:0000256" key="2">
    <source>
        <dbReference type="SAM" id="SignalP"/>
    </source>
</evidence>
<dbReference type="PANTHER" id="PTHR15541:SF2">
    <property type="entry name" value="GRANULYSIN"/>
    <property type="match status" value="1"/>
</dbReference>
<evidence type="ECO:0000256" key="1">
    <source>
        <dbReference type="ARBA" id="ARBA00023157"/>
    </source>
</evidence>
<keyword evidence="5" id="KW-1185">Reference proteome</keyword>